<dbReference type="AlphaFoldDB" id="A0AA49GHF6"/>
<feature type="transmembrane region" description="Helical" evidence="1">
    <location>
        <begin position="12"/>
        <end position="29"/>
    </location>
</feature>
<dbReference type="EMBL" id="CP129968">
    <property type="protein sequence ID" value="WKK82931.2"/>
    <property type="molecule type" value="Genomic_DNA"/>
</dbReference>
<sequence length="116" mass="13037">MEVGKKQKFLKGLLIIQTLGLLIYTVIAIQNDGGNFLARAIEFATSLTWMGQFALDFQCYLILSALWVAWRNNFSINSIVIAIVAMILGIIIFAPYLLFLLSKEKGDLKRVLIGNR</sequence>
<name>A0AA49GHF6_9BACT</name>
<feature type="transmembrane region" description="Helical" evidence="1">
    <location>
        <begin position="49"/>
        <end position="70"/>
    </location>
</feature>
<protein>
    <recommendedName>
        <fullName evidence="3">DUF2834 domain-containing protein</fullName>
    </recommendedName>
</protein>
<reference evidence="2" key="1">
    <citation type="submission" date="2023-08" db="EMBL/GenBank/DDBJ databases">
        <title>Comparative genomics and taxonomic characterization of three novel marine species of genus Marivirga.</title>
        <authorList>
            <person name="Muhammad N."/>
            <person name="Kim S.-G."/>
        </authorList>
    </citation>
    <scope>NUCLEOTIDE SEQUENCE</scope>
    <source>
        <strain evidence="2">BKB1-2</strain>
    </source>
</reference>
<accession>A0AA49GHF6</accession>
<dbReference type="Proteomes" id="UP001232019">
    <property type="component" value="Chromosome"/>
</dbReference>
<dbReference type="KEGG" id="marp:QYS47_13565"/>
<evidence type="ECO:0000256" key="1">
    <source>
        <dbReference type="SAM" id="Phobius"/>
    </source>
</evidence>
<dbReference type="RefSeq" id="WP_322347417.1">
    <property type="nucleotide sequence ID" value="NZ_CP129968.2"/>
</dbReference>
<feature type="transmembrane region" description="Helical" evidence="1">
    <location>
        <begin position="79"/>
        <end position="101"/>
    </location>
</feature>
<evidence type="ECO:0000313" key="2">
    <source>
        <dbReference type="EMBL" id="WKK82931.2"/>
    </source>
</evidence>
<proteinExistence type="predicted"/>
<evidence type="ECO:0008006" key="3">
    <source>
        <dbReference type="Google" id="ProtNLM"/>
    </source>
</evidence>
<keyword evidence="1" id="KW-1133">Transmembrane helix</keyword>
<organism evidence="2">
    <name type="scientific">Marivirga arenosa</name>
    <dbReference type="NCBI Taxonomy" id="3059076"/>
    <lineage>
        <taxon>Bacteria</taxon>
        <taxon>Pseudomonadati</taxon>
        <taxon>Bacteroidota</taxon>
        <taxon>Cytophagia</taxon>
        <taxon>Cytophagales</taxon>
        <taxon>Marivirgaceae</taxon>
        <taxon>Marivirga</taxon>
    </lineage>
</organism>
<gene>
    <name evidence="2" type="ORF">QYS47_13565</name>
</gene>
<keyword evidence="1" id="KW-0472">Membrane</keyword>
<keyword evidence="1" id="KW-0812">Transmembrane</keyword>